<dbReference type="RefSeq" id="WP_093360657.1">
    <property type="nucleotide sequence ID" value="NZ_FOLG01000005.1"/>
</dbReference>
<dbReference type="OrthoDB" id="7308154at2"/>
<proteinExistence type="predicted"/>
<gene>
    <name evidence="3" type="ORF">SAMN04488094_10590</name>
</gene>
<keyword evidence="4" id="KW-1185">Reference proteome</keyword>
<feature type="signal peptide" evidence="2">
    <location>
        <begin position="1"/>
        <end position="22"/>
    </location>
</feature>
<evidence type="ECO:0000313" key="3">
    <source>
        <dbReference type="EMBL" id="SFC46990.1"/>
    </source>
</evidence>
<evidence type="ECO:0008006" key="5">
    <source>
        <dbReference type="Google" id="ProtNLM"/>
    </source>
</evidence>
<evidence type="ECO:0000256" key="1">
    <source>
        <dbReference type="SAM" id="MobiDB-lite"/>
    </source>
</evidence>
<accession>A0A1I1JNK0</accession>
<evidence type="ECO:0000313" key="4">
    <source>
        <dbReference type="Proteomes" id="UP000198728"/>
    </source>
</evidence>
<dbReference type="EMBL" id="FOLG01000005">
    <property type="protein sequence ID" value="SFC46990.1"/>
    <property type="molecule type" value="Genomic_DNA"/>
</dbReference>
<keyword evidence="2" id="KW-0732">Signal</keyword>
<feature type="region of interest" description="Disordered" evidence="1">
    <location>
        <begin position="110"/>
        <end position="129"/>
    </location>
</feature>
<dbReference type="STRING" id="441112.SAMN04488094_10590"/>
<dbReference type="AlphaFoldDB" id="A0A1I1JNK0"/>
<dbReference type="Proteomes" id="UP000198728">
    <property type="component" value="Unassembled WGS sequence"/>
</dbReference>
<sequence>MTRWSAVSLALSLALLPVSAPAQEIFPPGDTPEEGEVEEGFDLIEEGSKLLLRGLVDQIEPFMDDLATEMEPKLRAFVNNFMPLMEEFSDMIGDLDNYYPPEKLPNGDIILRRKTPLSPDAPEEDEIDI</sequence>
<protein>
    <recommendedName>
        <fullName evidence="5">AAA+ family ATPase</fullName>
    </recommendedName>
</protein>
<reference evidence="3 4" key="1">
    <citation type="submission" date="2016-10" db="EMBL/GenBank/DDBJ databases">
        <authorList>
            <person name="de Groot N.N."/>
        </authorList>
    </citation>
    <scope>NUCLEOTIDE SEQUENCE [LARGE SCALE GENOMIC DNA]</scope>
    <source>
        <strain evidence="3 4">DSM 19548</strain>
    </source>
</reference>
<feature type="chain" id="PRO_5011612027" description="AAA+ family ATPase" evidence="2">
    <location>
        <begin position="23"/>
        <end position="129"/>
    </location>
</feature>
<organism evidence="3 4">
    <name type="scientific">Tropicimonas isoalkanivorans</name>
    <dbReference type="NCBI Taxonomy" id="441112"/>
    <lineage>
        <taxon>Bacteria</taxon>
        <taxon>Pseudomonadati</taxon>
        <taxon>Pseudomonadota</taxon>
        <taxon>Alphaproteobacteria</taxon>
        <taxon>Rhodobacterales</taxon>
        <taxon>Roseobacteraceae</taxon>
        <taxon>Tropicimonas</taxon>
    </lineage>
</organism>
<evidence type="ECO:0000256" key="2">
    <source>
        <dbReference type="SAM" id="SignalP"/>
    </source>
</evidence>
<name>A0A1I1JNK0_9RHOB</name>